<sequence>MAQHTDTPGSGHPIEAFLCTVLDELKGLADVPTWSMDAETTSRVVGLGARVAAGVAELEARSIRHAETLDLPDTAGCRNLARWVQQATGVTRRTARTKTRLAEALADLEPTRAATARGEIHAEQAQVIADHLGRLDDEKVSVHDQARAEAFLLEGARHGHDADALATLGHAIWERLDPEGADEREAKALEAQEERARRRTRLTMGDDGQGLTHGRFTIPTATADAFRKQLHALAAPKHVRAEHGAGSYDWQKPSAERLGQAFVDWVEGYDPAQLPKIGGLTATVVVVGDYDLLQGKLKAAQLETGTKISPTQYLRLACGAGIIPAWMNASGEVLALGRKHRFHTPAQRLAAIVEQRHCQHHSGCDVPGYLCHAHHDIPWAQGGGTDLRTTKLYCPYHHTRVHQPGKEPMHAWPGALPTMGVRSRGPT</sequence>
<gene>
    <name evidence="3" type="ORF">ACFFRI_09345</name>
</gene>
<feature type="region of interest" description="Disordered" evidence="1">
    <location>
        <begin position="404"/>
        <end position="427"/>
    </location>
</feature>
<dbReference type="Pfam" id="PF02720">
    <property type="entry name" value="DUF222"/>
    <property type="match status" value="1"/>
</dbReference>
<dbReference type="RefSeq" id="WP_140011421.1">
    <property type="nucleotide sequence ID" value="NZ_JBHMDG010000011.1"/>
</dbReference>
<comment type="caution">
    <text evidence="3">The sequence shown here is derived from an EMBL/GenBank/DDBJ whole genome shotgun (WGS) entry which is preliminary data.</text>
</comment>
<keyword evidence="4" id="KW-1185">Reference proteome</keyword>
<reference evidence="3 4" key="1">
    <citation type="submission" date="2024-09" db="EMBL/GenBank/DDBJ databases">
        <authorList>
            <person name="Sun Q."/>
            <person name="Mori K."/>
        </authorList>
    </citation>
    <scope>NUCLEOTIDE SEQUENCE [LARGE SCALE GENOMIC DNA]</scope>
    <source>
        <strain evidence="3 4">JCM 9626</strain>
    </source>
</reference>
<feature type="domain" description="DUF222" evidence="2">
    <location>
        <begin position="62"/>
        <end position="350"/>
    </location>
</feature>
<proteinExistence type="predicted"/>
<evidence type="ECO:0000313" key="3">
    <source>
        <dbReference type="EMBL" id="MFB9313246.1"/>
    </source>
</evidence>
<dbReference type="InterPro" id="IPR003870">
    <property type="entry name" value="DUF222"/>
</dbReference>
<organism evidence="3 4">
    <name type="scientific">Nocardioides plantarum</name>
    <dbReference type="NCBI Taxonomy" id="29299"/>
    <lineage>
        <taxon>Bacteria</taxon>
        <taxon>Bacillati</taxon>
        <taxon>Actinomycetota</taxon>
        <taxon>Actinomycetes</taxon>
        <taxon>Propionibacteriales</taxon>
        <taxon>Nocardioidaceae</taxon>
        <taxon>Nocardioides</taxon>
    </lineage>
</organism>
<dbReference type="InterPro" id="IPR003615">
    <property type="entry name" value="HNH_nuc"/>
</dbReference>
<dbReference type="CDD" id="cd00085">
    <property type="entry name" value="HNHc"/>
    <property type="match status" value="1"/>
</dbReference>
<dbReference type="EMBL" id="JBHMDG010000011">
    <property type="protein sequence ID" value="MFB9313246.1"/>
    <property type="molecule type" value="Genomic_DNA"/>
</dbReference>
<name>A0ABV5K925_9ACTN</name>
<dbReference type="Proteomes" id="UP001589750">
    <property type="component" value="Unassembled WGS sequence"/>
</dbReference>
<protein>
    <submittedName>
        <fullName evidence="3">DUF222 domain-containing protein</fullName>
    </submittedName>
</protein>
<evidence type="ECO:0000313" key="4">
    <source>
        <dbReference type="Proteomes" id="UP001589750"/>
    </source>
</evidence>
<evidence type="ECO:0000259" key="2">
    <source>
        <dbReference type="Pfam" id="PF02720"/>
    </source>
</evidence>
<evidence type="ECO:0000256" key="1">
    <source>
        <dbReference type="SAM" id="MobiDB-lite"/>
    </source>
</evidence>
<accession>A0ABV5K925</accession>